<proteinExistence type="predicted"/>
<reference evidence="3" key="1">
    <citation type="submission" date="2025-08" db="UniProtKB">
        <authorList>
            <consortium name="RefSeq"/>
        </authorList>
    </citation>
    <scope>IDENTIFICATION</scope>
    <source>
        <tissue evidence="3">Ear skin</tissue>
    </source>
</reference>
<dbReference type="KEGG" id="cfr:116663320"/>
<name>A0A8B8SXP5_CAMFR</name>
<organism evidence="2 3">
    <name type="scientific">Camelus ferus</name>
    <name type="common">Wild bactrian camel</name>
    <name type="synonym">Camelus bactrianus ferus</name>
    <dbReference type="NCBI Taxonomy" id="419612"/>
    <lineage>
        <taxon>Eukaryota</taxon>
        <taxon>Metazoa</taxon>
        <taxon>Chordata</taxon>
        <taxon>Craniata</taxon>
        <taxon>Vertebrata</taxon>
        <taxon>Euteleostomi</taxon>
        <taxon>Mammalia</taxon>
        <taxon>Eutheria</taxon>
        <taxon>Laurasiatheria</taxon>
        <taxon>Artiodactyla</taxon>
        <taxon>Tylopoda</taxon>
        <taxon>Camelidae</taxon>
        <taxon>Camelus</taxon>
    </lineage>
</organism>
<evidence type="ECO:0000256" key="1">
    <source>
        <dbReference type="SAM" id="MobiDB-lite"/>
    </source>
</evidence>
<dbReference type="AlphaFoldDB" id="A0A8B8SXP5"/>
<evidence type="ECO:0000313" key="3">
    <source>
        <dbReference type="RefSeq" id="XP_032334780.1"/>
    </source>
</evidence>
<protein>
    <submittedName>
        <fullName evidence="3">Uncharacterized protein LOC116663320</fullName>
    </submittedName>
</protein>
<evidence type="ECO:0000313" key="2">
    <source>
        <dbReference type="Proteomes" id="UP000694856"/>
    </source>
</evidence>
<gene>
    <name evidence="3" type="primary">LOC116663320</name>
</gene>
<feature type="compositionally biased region" description="Low complexity" evidence="1">
    <location>
        <begin position="16"/>
        <end position="29"/>
    </location>
</feature>
<dbReference type="RefSeq" id="XP_032334780.1">
    <property type="nucleotide sequence ID" value="XM_032478889.1"/>
</dbReference>
<feature type="region of interest" description="Disordered" evidence="1">
    <location>
        <begin position="1"/>
        <end position="49"/>
    </location>
</feature>
<dbReference type="Proteomes" id="UP000694856">
    <property type="component" value="Chromosome 4"/>
</dbReference>
<sequence>MALISSWGPEPRPLRTVPTPAPASTVAPTGRPGGTPGQKRSVGPGLPPTGLAWDTRGFHAFCCPGKSVGTQEVRRLCLPSLTLGEAGRTVWQGGTYGRMDATAPTAGTGRGRTAMGACPRERMQSPPEGAHGALCSVSQTSSRSAGNVMDGLDRSPCNPRRCGLPSLRATARRRVPTGRTSGSFRLKASQRQKGLWTALAVCLGSEIGPNHRSTGSSEGNFNQLKARGSLTSRWRRPQTLLRDFS</sequence>
<dbReference type="GeneID" id="116663320"/>
<keyword evidence="2" id="KW-1185">Reference proteome</keyword>
<accession>A0A8B8SXP5</accession>